<keyword evidence="3" id="KW-0326">Glycosidase</keyword>
<protein>
    <submittedName>
        <fullName evidence="3">Glucosidase YgjK</fullName>
        <ecNumber evidence="3">3.2.1.-</ecNumber>
    </submittedName>
</protein>
<dbReference type="Pfam" id="PF21152">
    <property type="entry name" value="YgjK_N"/>
    <property type="match status" value="1"/>
</dbReference>
<gene>
    <name evidence="3" type="primary">ygjK</name>
    <name evidence="3" type="ORF">THF1D04_50341</name>
</gene>
<dbReference type="RefSeq" id="WP_409931896.1">
    <property type="nucleotide sequence ID" value="NZ_CAKMTQ010000045.1"/>
</dbReference>
<dbReference type="NCBIfam" id="NF007525">
    <property type="entry name" value="PRK10137.1"/>
    <property type="match status" value="1"/>
</dbReference>
<dbReference type="GO" id="GO:0004555">
    <property type="term" value="F:alpha,alpha-trehalase activity"/>
    <property type="evidence" value="ECO:0007669"/>
    <property type="project" value="InterPro"/>
</dbReference>
<dbReference type="InterPro" id="IPR008928">
    <property type="entry name" value="6-hairpin_glycosidase_sf"/>
</dbReference>
<dbReference type="Gene3D" id="1.50.10.10">
    <property type="match status" value="1"/>
</dbReference>
<dbReference type="InterPro" id="IPR048450">
    <property type="entry name" value="YgjK_N"/>
</dbReference>
<dbReference type="EC" id="3.2.1.-" evidence="3"/>
<dbReference type="Pfam" id="PF22422">
    <property type="entry name" value="MGH1-like_GH"/>
    <property type="match status" value="1"/>
</dbReference>
<dbReference type="GO" id="GO:0005993">
    <property type="term" value="P:trehalose catabolic process"/>
    <property type="evidence" value="ECO:0007669"/>
    <property type="project" value="TreeGrafter"/>
</dbReference>
<dbReference type="PANTHER" id="PTHR23403">
    <property type="entry name" value="TREHALASE"/>
    <property type="match status" value="1"/>
</dbReference>
<dbReference type="EMBL" id="CAKMTQ010000045">
    <property type="protein sequence ID" value="CAH1538678.1"/>
    <property type="molecule type" value="Genomic_DNA"/>
</dbReference>
<dbReference type="InterPro" id="IPR054491">
    <property type="entry name" value="MGH1-like_GH"/>
</dbReference>
<proteinExistence type="predicted"/>
<dbReference type="Gene3D" id="1.10.287.100">
    <property type="match status" value="1"/>
</dbReference>
<dbReference type="Proteomes" id="UP001295420">
    <property type="component" value="Unassembled WGS sequence"/>
</dbReference>
<comment type="caution">
    <text evidence="3">The sequence shown here is derived from an EMBL/GenBank/DDBJ whole genome shotgun (WGS) entry which is preliminary data.</text>
</comment>
<evidence type="ECO:0000313" key="3">
    <source>
        <dbReference type="EMBL" id="CAH1538678.1"/>
    </source>
</evidence>
<reference evidence="3" key="1">
    <citation type="submission" date="2022-01" db="EMBL/GenBank/DDBJ databases">
        <authorList>
            <person name="Lagorce A."/>
        </authorList>
    </citation>
    <scope>NUCLEOTIDE SEQUENCE</scope>
    <source>
        <strain evidence="3">Th15_F1_D04</strain>
    </source>
</reference>
<feature type="domain" description="Mannosylglycerate hydrolase MGH1-like glycoside hydrolase" evidence="2">
    <location>
        <begin position="366"/>
        <end position="887"/>
    </location>
</feature>
<keyword evidence="3" id="KW-0378">Hydrolase</keyword>
<sequence length="901" mass="100966">MHFKTSLCAIAVGVALTLSGCNSSDNDSNVEAPLKAAEFHNTIDRAGVPVALRDLHGGHLRYIPMFDNGSWHGHTLDTKGGEITLGGTALLTEEYVSFMAARFDRLTLMVDGEAMPLELTDAYSQPGALIQEYTGDNGITAELEMRFVTDRTSLVKTTIKNPNKLALQGEWDGELMQDYRADDGELYKNNDSTVRSVEDAYPTYSREIAATENGVEVSFGAVRDSWSLLTSGDSKFEVTRSIKPETSTIDDDKKGFVQTAELGNGEEITLYTAYTHVQNTEEQASEFAKLDDVMADPKGYMHDSAMRWEEYLENGLTNDAASKEHEFVAVKAMETLSANWRGAAGAIDHDTVTPSVTAPYFSGNMTWPWDTWKQAYAMAHFNPDVAMENIRTVFQYQVQSDDPVRPWDEGYLLDVVTYNLPAERWEGMSAEYKKVFPLATDGLNWNERNTKPSLAAWAVWEVYTALKDEHNRPEEAKQWLEEMYPKLVAFHDWWLRARDTNKNGIPEYGAAKDPIHTVFADDLNPNKDGELPWGDDATLDDMKFQYKDEANGDKWIKETGVEKYNQLLTSGDYTAMSIPAKVAAGWESGRDNAGVFGFIDTIDNLQGMSELPTQEEAKVIDQMGRYAHDTNGFDNTYDMVMGEDGSVVTYRDDSPENMDKLALAKKDWEVKFNENTNDANKLSGYSLMQESVDQASYWYSDNLFLSQIAEVLGKGDKAAEFKEKAEDTKEYINRCMFDESTGFYYDIEVVPGGLSNQCAGPMLVKRGMGPEGWSPLFNNAATQEHADKVVKNMLDTSKFNSPMIPLGTASMDNPAYGPDIYWRGRVWLDQFYFGVRGMDNYGYGVEARQMVDKLFKNAQGLTETTPIQENYNPETGAVQGANNFSWSAAHLYMLYNGFVGK</sequence>
<evidence type="ECO:0000259" key="2">
    <source>
        <dbReference type="Pfam" id="PF22422"/>
    </source>
</evidence>
<evidence type="ECO:0000313" key="4">
    <source>
        <dbReference type="Proteomes" id="UP001295420"/>
    </source>
</evidence>
<feature type="domain" description="Glucosidase YgjK N-terminal" evidence="1">
    <location>
        <begin position="44"/>
        <end position="309"/>
    </location>
</feature>
<organism evidence="3 4">
    <name type="scientific">Vibrio owensii</name>
    <dbReference type="NCBI Taxonomy" id="696485"/>
    <lineage>
        <taxon>Bacteria</taxon>
        <taxon>Pseudomonadati</taxon>
        <taxon>Pseudomonadota</taxon>
        <taxon>Gammaproteobacteria</taxon>
        <taxon>Vibrionales</taxon>
        <taxon>Vibrionaceae</taxon>
        <taxon>Vibrio</taxon>
    </lineage>
</organism>
<accession>A0AAU9QCC2</accession>
<evidence type="ECO:0000259" key="1">
    <source>
        <dbReference type="Pfam" id="PF21152"/>
    </source>
</evidence>
<dbReference type="PROSITE" id="PS51257">
    <property type="entry name" value="PROKAR_LIPOPROTEIN"/>
    <property type="match status" value="1"/>
</dbReference>
<dbReference type="AlphaFoldDB" id="A0AAU9QCC2"/>
<dbReference type="InterPro" id="IPR001661">
    <property type="entry name" value="Glyco_hydro_37"/>
</dbReference>
<dbReference type="Gene3D" id="2.70.98.50">
    <property type="entry name" value="putative glycoside hydrolase family protein from bacillus halodurans"/>
    <property type="match status" value="1"/>
</dbReference>
<name>A0AAU9QCC2_9VIBR</name>
<dbReference type="InterPro" id="IPR012341">
    <property type="entry name" value="6hp_glycosidase-like_sf"/>
</dbReference>
<dbReference type="PANTHER" id="PTHR23403:SF1">
    <property type="entry name" value="TREHALASE"/>
    <property type="match status" value="1"/>
</dbReference>
<dbReference type="SUPFAM" id="SSF48208">
    <property type="entry name" value="Six-hairpin glycosidases"/>
    <property type="match status" value="1"/>
</dbReference>